<accession>A0A259U2J0</accession>
<reference evidence="2 3" key="1">
    <citation type="submission" date="2016-11" db="EMBL/GenBank/DDBJ databases">
        <title>Study of marine rhodopsin-containing bacteria.</title>
        <authorList>
            <person name="Yoshizawa S."/>
            <person name="Kumagai Y."/>
            <person name="Kogure K."/>
        </authorList>
    </citation>
    <scope>NUCLEOTIDE SEQUENCE [LARGE SCALE GENOMIC DNA]</scope>
    <source>
        <strain evidence="2 3">SG-29</strain>
    </source>
</reference>
<dbReference type="PANTHER" id="PTHR12558">
    <property type="entry name" value="CELL DIVISION CYCLE 16,23,27"/>
    <property type="match status" value="1"/>
</dbReference>
<comment type="caution">
    <text evidence="2">The sequence shown here is derived from an EMBL/GenBank/DDBJ whole genome shotgun (WGS) entry which is preliminary data.</text>
</comment>
<evidence type="ECO:0000256" key="1">
    <source>
        <dbReference type="SAM" id="SignalP"/>
    </source>
</evidence>
<gene>
    <name evidence="2" type="ORF">BSZ36_14385</name>
</gene>
<dbReference type="Proteomes" id="UP000216446">
    <property type="component" value="Unassembled WGS sequence"/>
</dbReference>
<evidence type="ECO:0000313" key="2">
    <source>
        <dbReference type="EMBL" id="OZC04067.1"/>
    </source>
</evidence>
<protein>
    <recommendedName>
        <fullName evidence="4">Tetratricopeptide repeat-like domain-containing protein</fullName>
    </recommendedName>
</protein>
<feature type="chain" id="PRO_5012492084" description="Tetratricopeptide repeat-like domain-containing protein" evidence="1">
    <location>
        <begin position="18"/>
        <end position="647"/>
    </location>
</feature>
<evidence type="ECO:0008006" key="4">
    <source>
        <dbReference type="Google" id="ProtNLM"/>
    </source>
</evidence>
<dbReference type="InParanoid" id="A0A259U2J0"/>
<proteinExistence type="predicted"/>
<keyword evidence="1" id="KW-0732">Signal</keyword>
<dbReference type="Gene3D" id="1.25.40.10">
    <property type="entry name" value="Tetratricopeptide repeat domain"/>
    <property type="match status" value="3"/>
</dbReference>
<dbReference type="RefSeq" id="WP_179271206.1">
    <property type="nucleotide sequence ID" value="NZ_MQWB01000001.1"/>
</dbReference>
<organism evidence="2 3">
    <name type="scientific">Rubricoccus marinus</name>
    <dbReference type="NCBI Taxonomy" id="716817"/>
    <lineage>
        <taxon>Bacteria</taxon>
        <taxon>Pseudomonadati</taxon>
        <taxon>Rhodothermota</taxon>
        <taxon>Rhodothermia</taxon>
        <taxon>Rhodothermales</taxon>
        <taxon>Rubricoccaceae</taxon>
        <taxon>Rubricoccus</taxon>
    </lineage>
</organism>
<keyword evidence="3" id="KW-1185">Reference proteome</keyword>
<evidence type="ECO:0000313" key="3">
    <source>
        <dbReference type="Proteomes" id="UP000216446"/>
    </source>
</evidence>
<name>A0A259U2J0_9BACT</name>
<feature type="signal peptide" evidence="1">
    <location>
        <begin position="1"/>
        <end position="17"/>
    </location>
</feature>
<dbReference type="AlphaFoldDB" id="A0A259U2J0"/>
<sequence>MRFLVFLLLSLASGASAQTSDPMARADEAYRAGRYAEAARHAETAVRQRPGLASAHVALSSARLRSGDASGAEQAARSALQRFPGDALLTALRADALLTLERFEDAIPLLDALRRSPPPGMTPEVARERAAQVRLVAAVRSSDPQQQLAWAREAREIAPEMLNARTLEAGALLALDRAPEAREVAEAALRLAPEDPVLLRLVAQADAASGDAAALSVSAARLAEAAPEDLSAALLAGRAYLASGETERAAETFGDVLERFADRPAAYDGVAAAYEQVGFAPAAVGVLEAWREIAPEDTAVVSRLGDALAASARPVEAEAVLDTLRAMGGNAAWSLRRSARAHALLDRWTDAARLYEAAFGASGDAADARAAVRAAHRVDDLDAVRRVAALWRARAPSPEAAAAYALSLPLPEARVPTRDLASGDDPRVALRLAQWNRDPTQAIRAARLALALVARGRADAQAALAGSGLQTDATPALERPGLDARAASRVAEDALALAVDLDAQRALEVLEELQASDPESAWIGAFQGRALAALGQVDRARDAFARAARLAPEAFVVHAEAGRWYESVGEWDAAALAWERAAALDGPAAYASLIRVHRARGSLGALADRWLARLRTTAHDEPLRQATIEALHKAGRSAEARALAGRG</sequence>
<dbReference type="SUPFAM" id="SSF48452">
    <property type="entry name" value="TPR-like"/>
    <property type="match status" value="2"/>
</dbReference>
<dbReference type="Pfam" id="PF14559">
    <property type="entry name" value="TPR_19"/>
    <property type="match status" value="1"/>
</dbReference>
<dbReference type="InterPro" id="IPR011990">
    <property type="entry name" value="TPR-like_helical_dom_sf"/>
</dbReference>
<dbReference type="PANTHER" id="PTHR12558:SF33">
    <property type="entry name" value="BLL7664 PROTEIN"/>
    <property type="match status" value="1"/>
</dbReference>
<dbReference type="EMBL" id="MQWB01000001">
    <property type="protein sequence ID" value="OZC04067.1"/>
    <property type="molecule type" value="Genomic_DNA"/>
</dbReference>